<dbReference type="Proteomes" id="UP001222282">
    <property type="component" value="Chromosome"/>
</dbReference>
<protein>
    <submittedName>
        <fullName evidence="3">Uncharacterized protein</fullName>
    </submittedName>
</protein>
<evidence type="ECO:0000313" key="4">
    <source>
        <dbReference type="Proteomes" id="UP001222282"/>
    </source>
</evidence>
<evidence type="ECO:0000256" key="2">
    <source>
        <dbReference type="SAM" id="Phobius"/>
    </source>
</evidence>
<dbReference type="RefSeq" id="WP_215500846.1">
    <property type="nucleotide sequence ID" value="NZ_CP101655.1"/>
</dbReference>
<keyword evidence="2" id="KW-0812">Transmembrane</keyword>
<keyword evidence="1" id="KW-0175">Coiled coil</keyword>
<evidence type="ECO:0000256" key="1">
    <source>
        <dbReference type="SAM" id="Coils"/>
    </source>
</evidence>
<gene>
    <name evidence="3" type="ORF">NN484_23600</name>
</gene>
<evidence type="ECO:0000313" key="3">
    <source>
        <dbReference type="EMBL" id="WDR35447.1"/>
    </source>
</evidence>
<keyword evidence="2" id="KW-1133">Transmembrane helix</keyword>
<accession>A0ABY7Z8T6</accession>
<organism evidence="3 4">
    <name type="scientific">Pseudomonas serboccidentalis</name>
    <dbReference type="NCBI Taxonomy" id="2964670"/>
    <lineage>
        <taxon>Bacteria</taxon>
        <taxon>Pseudomonadati</taxon>
        <taxon>Pseudomonadota</taxon>
        <taxon>Gammaproteobacteria</taxon>
        <taxon>Pseudomonadales</taxon>
        <taxon>Pseudomonadaceae</taxon>
        <taxon>Pseudomonas</taxon>
    </lineage>
</organism>
<reference evidence="3 4" key="1">
    <citation type="submission" date="2022-07" db="EMBL/GenBank/DDBJ databases">
        <authorList>
            <person name="Abrouk D."/>
            <person name="Moenne-Loccoz Y."/>
            <person name="Todorovic I."/>
            <person name="Raicevic V."/>
            <person name="Jovicic-Petrovic J."/>
        </authorList>
    </citation>
    <scope>NUCLEOTIDE SEQUENCE [LARGE SCALE GENOMIC DNA]</scope>
    <source>
        <strain evidence="4">IT-P374</strain>
    </source>
</reference>
<sequence length="64" mass="7471">MLQNDRENMELERLRNETRKLIAERKKLLAEEKKLSRETYLYPLAVLGALVTAITAVASVFFKF</sequence>
<dbReference type="EMBL" id="CP101655">
    <property type="protein sequence ID" value="WDR35447.1"/>
    <property type="molecule type" value="Genomic_DNA"/>
</dbReference>
<keyword evidence="4" id="KW-1185">Reference proteome</keyword>
<proteinExistence type="predicted"/>
<feature type="coiled-coil region" evidence="1">
    <location>
        <begin position="4"/>
        <end position="38"/>
    </location>
</feature>
<keyword evidence="2" id="KW-0472">Membrane</keyword>
<name>A0ABY7Z8T6_9PSED</name>
<feature type="transmembrane region" description="Helical" evidence="2">
    <location>
        <begin position="40"/>
        <end position="62"/>
    </location>
</feature>